<sequence length="90" mass="9967">MVIIPKNYTNCDGESFSNDSELVFMVDSSGNNYNLPDLMKFLLKAQIPYTKPNGISNTFGGFFPSAIICDIALSSTEIPPKADYGWYSIQ</sequence>
<proteinExistence type="predicted"/>
<keyword evidence="2" id="KW-1185">Reference proteome</keyword>
<comment type="caution">
    <text evidence="1">The sequence shown here is derived from an EMBL/GenBank/DDBJ whole genome shotgun (WGS) entry which is preliminary data.</text>
</comment>
<protein>
    <submittedName>
        <fullName evidence="1">Uncharacterized protein</fullName>
    </submittedName>
</protein>
<name>A0AAU9JZY9_9CILI</name>
<dbReference type="EMBL" id="CAJZBQ010000040">
    <property type="protein sequence ID" value="CAG9326461.1"/>
    <property type="molecule type" value="Genomic_DNA"/>
</dbReference>
<accession>A0AAU9JZY9</accession>
<dbReference type="Proteomes" id="UP001162131">
    <property type="component" value="Unassembled WGS sequence"/>
</dbReference>
<dbReference type="AlphaFoldDB" id="A0AAU9JZY9"/>
<evidence type="ECO:0000313" key="1">
    <source>
        <dbReference type="EMBL" id="CAG9326461.1"/>
    </source>
</evidence>
<reference evidence="1" key="1">
    <citation type="submission" date="2021-09" db="EMBL/GenBank/DDBJ databases">
        <authorList>
            <consortium name="AG Swart"/>
            <person name="Singh M."/>
            <person name="Singh A."/>
            <person name="Seah K."/>
            <person name="Emmerich C."/>
        </authorList>
    </citation>
    <scope>NUCLEOTIDE SEQUENCE</scope>
    <source>
        <strain evidence="1">ATCC30299</strain>
    </source>
</reference>
<evidence type="ECO:0000313" key="2">
    <source>
        <dbReference type="Proteomes" id="UP001162131"/>
    </source>
</evidence>
<organism evidence="1 2">
    <name type="scientific">Blepharisma stoltei</name>
    <dbReference type="NCBI Taxonomy" id="1481888"/>
    <lineage>
        <taxon>Eukaryota</taxon>
        <taxon>Sar</taxon>
        <taxon>Alveolata</taxon>
        <taxon>Ciliophora</taxon>
        <taxon>Postciliodesmatophora</taxon>
        <taxon>Heterotrichea</taxon>
        <taxon>Heterotrichida</taxon>
        <taxon>Blepharismidae</taxon>
        <taxon>Blepharisma</taxon>
    </lineage>
</organism>
<gene>
    <name evidence="1" type="ORF">BSTOLATCC_MIC40887</name>
</gene>